<organism evidence="2 3">
    <name type="scientific">Candidatus Litorirhabdus singularis</name>
    <dbReference type="NCBI Taxonomy" id="2518993"/>
    <lineage>
        <taxon>Bacteria</taxon>
        <taxon>Pseudomonadati</taxon>
        <taxon>Pseudomonadota</taxon>
        <taxon>Gammaproteobacteria</taxon>
        <taxon>Cellvibrionales</taxon>
        <taxon>Halieaceae</taxon>
        <taxon>Candidatus Litorirhabdus</taxon>
    </lineage>
</organism>
<protein>
    <recommendedName>
        <fullName evidence="4">DUF2842 domain-containing protein</fullName>
    </recommendedName>
</protein>
<keyword evidence="1" id="KW-0812">Transmembrane</keyword>
<dbReference type="Proteomes" id="UP001143362">
    <property type="component" value="Unassembled WGS sequence"/>
</dbReference>
<evidence type="ECO:0008006" key="4">
    <source>
        <dbReference type="Google" id="ProtNLM"/>
    </source>
</evidence>
<gene>
    <name evidence="2" type="ORF">EYC98_18175</name>
</gene>
<proteinExistence type="predicted"/>
<feature type="transmembrane region" description="Helical" evidence="1">
    <location>
        <begin position="42"/>
        <end position="63"/>
    </location>
</feature>
<dbReference type="RefSeq" id="WP_279246821.1">
    <property type="nucleotide sequence ID" value="NZ_SHNN01000004.1"/>
</dbReference>
<dbReference type="EMBL" id="SHNN01000004">
    <property type="protein sequence ID" value="MCX2982794.1"/>
    <property type="molecule type" value="Genomic_DNA"/>
</dbReference>
<keyword evidence="1" id="KW-0472">Membrane</keyword>
<name>A0ABT3TKG0_9GAMM</name>
<reference evidence="2" key="1">
    <citation type="submission" date="2019-02" db="EMBL/GenBank/DDBJ databases">
        <authorList>
            <person name="Li S.-H."/>
        </authorList>
    </citation>
    <scope>NUCLEOTIDE SEQUENCE</scope>
    <source>
        <strain evidence="2">IMCC14734</strain>
    </source>
</reference>
<sequence length="88" mass="9920">MNMLAELGLRQWLGLAILLVSTVTWLATPVIFFLDIAGADKVAWASISYGISLVTWYMCLPLLGPEFLLLGRKWLAWLKNSLREPADR</sequence>
<feature type="transmembrane region" description="Helical" evidence="1">
    <location>
        <begin position="12"/>
        <end position="36"/>
    </location>
</feature>
<evidence type="ECO:0000313" key="2">
    <source>
        <dbReference type="EMBL" id="MCX2982794.1"/>
    </source>
</evidence>
<keyword evidence="1" id="KW-1133">Transmembrane helix</keyword>
<accession>A0ABT3TKG0</accession>
<keyword evidence="3" id="KW-1185">Reference proteome</keyword>
<comment type="caution">
    <text evidence="2">The sequence shown here is derived from an EMBL/GenBank/DDBJ whole genome shotgun (WGS) entry which is preliminary data.</text>
</comment>
<evidence type="ECO:0000256" key="1">
    <source>
        <dbReference type="SAM" id="Phobius"/>
    </source>
</evidence>
<evidence type="ECO:0000313" key="3">
    <source>
        <dbReference type="Proteomes" id="UP001143362"/>
    </source>
</evidence>